<evidence type="ECO:0000313" key="3">
    <source>
        <dbReference type="Proteomes" id="UP000613768"/>
    </source>
</evidence>
<sequence length="279" mass="29619">MIFRPLVWLSLAVGSGTAIGCESGANLQGTLSIPFCDATEHADCVPAGQVIHDYFNVLDLPGVFSIGAQSSPWRIYDGDDRILTVEELAASVRAGRKDDTSVYLAGSWSAALPGGEGYTLAQRLSRSLDGFPVSGSDGFLWLTARGEMRTTRQAVSIWKSGPYSVRKGEDVMLAMNAGAMAQFEDRFADDGFSAGVLRAGVGHDVLGLCPERALAAFERAAAMGNAIGAYNAALMHEQAGDKEKAAQAFQRAALLGEAKAHARLDQIRDTHAPEENPAE</sequence>
<evidence type="ECO:0008006" key="4">
    <source>
        <dbReference type="Google" id="ProtNLM"/>
    </source>
</evidence>
<evidence type="ECO:0000256" key="1">
    <source>
        <dbReference type="SAM" id="SignalP"/>
    </source>
</evidence>
<proteinExistence type="predicted"/>
<accession>A0AAW3ZMP1</accession>
<evidence type="ECO:0000313" key="2">
    <source>
        <dbReference type="EMBL" id="MBD8526180.1"/>
    </source>
</evidence>
<dbReference type="RefSeq" id="WP_192029601.1">
    <property type="nucleotide sequence ID" value="NZ_JACYTR010000018.1"/>
</dbReference>
<organism evidence="2 3">
    <name type="scientific">Pseudomarimonas arenosa</name>
    <dbReference type="NCBI Taxonomy" id="2774145"/>
    <lineage>
        <taxon>Bacteria</taxon>
        <taxon>Pseudomonadati</taxon>
        <taxon>Pseudomonadota</taxon>
        <taxon>Gammaproteobacteria</taxon>
        <taxon>Lysobacterales</taxon>
        <taxon>Lysobacteraceae</taxon>
        <taxon>Pseudomarimonas</taxon>
    </lineage>
</organism>
<feature type="signal peptide" evidence="1">
    <location>
        <begin position="1"/>
        <end position="20"/>
    </location>
</feature>
<comment type="caution">
    <text evidence="2">The sequence shown here is derived from an EMBL/GenBank/DDBJ whole genome shotgun (WGS) entry which is preliminary data.</text>
</comment>
<dbReference type="InterPro" id="IPR011990">
    <property type="entry name" value="TPR-like_helical_dom_sf"/>
</dbReference>
<keyword evidence="1" id="KW-0732">Signal</keyword>
<dbReference type="Proteomes" id="UP000613768">
    <property type="component" value="Unassembled WGS sequence"/>
</dbReference>
<protein>
    <recommendedName>
        <fullName evidence="4">Sel1 repeat family protein</fullName>
    </recommendedName>
</protein>
<dbReference type="Gene3D" id="1.25.40.10">
    <property type="entry name" value="Tetratricopeptide repeat domain"/>
    <property type="match status" value="1"/>
</dbReference>
<dbReference type="SUPFAM" id="SSF81901">
    <property type="entry name" value="HCP-like"/>
    <property type="match status" value="1"/>
</dbReference>
<reference evidence="2 3" key="1">
    <citation type="submission" date="2020-09" db="EMBL/GenBank/DDBJ databases">
        <title>Pseudoxanthomonas sp. CAU 1598 isolated from sand of Yaerae Beach.</title>
        <authorList>
            <person name="Kim W."/>
        </authorList>
    </citation>
    <scope>NUCLEOTIDE SEQUENCE [LARGE SCALE GENOMIC DNA]</scope>
    <source>
        <strain evidence="2 3">CAU 1598</strain>
    </source>
</reference>
<feature type="chain" id="PRO_5043442107" description="Sel1 repeat family protein" evidence="1">
    <location>
        <begin position="21"/>
        <end position="279"/>
    </location>
</feature>
<dbReference type="EMBL" id="JACYTR010000018">
    <property type="protein sequence ID" value="MBD8526180.1"/>
    <property type="molecule type" value="Genomic_DNA"/>
</dbReference>
<dbReference type="AlphaFoldDB" id="A0AAW3ZMP1"/>
<keyword evidence="3" id="KW-1185">Reference proteome</keyword>
<dbReference type="PROSITE" id="PS51257">
    <property type="entry name" value="PROKAR_LIPOPROTEIN"/>
    <property type="match status" value="1"/>
</dbReference>
<name>A0AAW3ZMP1_9GAMM</name>
<gene>
    <name evidence="2" type="ORF">IFO71_10570</name>
</gene>